<feature type="region of interest" description="Disordered" evidence="1">
    <location>
        <begin position="68"/>
        <end position="88"/>
    </location>
</feature>
<dbReference type="EMBL" id="JANPWB010000007">
    <property type="protein sequence ID" value="KAJ1168917.1"/>
    <property type="molecule type" value="Genomic_DNA"/>
</dbReference>
<dbReference type="Proteomes" id="UP001066276">
    <property type="component" value="Chromosome 4_1"/>
</dbReference>
<proteinExistence type="predicted"/>
<keyword evidence="3" id="KW-1185">Reference proteome</keyword>
<dbReference type="AlphaFoldDB" id="A0AAV7SYE4"/>
<sequence length="88" mass="10242">MPSYVETEDSVEAEDSINCNQMLFHFRTKDFVDGHQQAQFDVKAKDYINGNQMLFDIKTKDFIYQPPADAVQRQGKGLSRRQPDTIQR</sequence>
<evidence type="ECO:0000313" key="2">
    <source>
        <dbReference type="EMBL" id="KAJ1168917.1"/>
    </source>
</evidence>
<gene>
    <name evidence="2" type="ORF">NDU88_000829</name>
</gene>
<organism evidence="2 3">
    <name type="scientific">Pleurodeles waltl</name>
    <name type="common">Iberian ribbed newt</name>
    <dbReference type="NCBI Taxonomy" id="8319"/>
    <lineage>
        <taxon>Eukaryota</taxon>
        <taxon>Metazoa</taxon>
        <taxon>Chordata</taxon>
        <taxon>Craniata</taxon>
        <taxon>Vertebrata</taxon>
        <taxon>Euteleostomi</taxon>
        <taxon>Amphibia</taxon>
        <taxon>Batrachia</taxon>
        <taxon>Caudata</taxon>
        <taxon>Salamandroidea</taxon>
        <taxon>Salamandridae</taxon>
        <taxon>Pleurodelinae</taxon>
        <taxon>Pleurodeles</taxon>
    </lineage>
</organism>
<reference evidence="2" key="1">
    <citation type="journal article" date="2022" name="bioRxiv">
        <title>Sequencing and chromosome-scale assembly of the giantPleurodeles waltlgenome.</title>
        <authorList>
            <person name="Brown T."/>
            <person name="Elewa A."/>
            <person name="Iarovenko S."/>
            <person name="Subramanian E."/>
            <person name="Araus A.J."/>
            <person name="Petzold A."/>
            <person name="Susuki M."/>
            <person name="Suzuki K.-i.T."/>
            <person name="Hayashi T."/>
            <person name="Toyoda A."/>
            <person name="Oliveira C."/>
            <person name="Osipova E."/>
            <person name="Leigh N.D."/>
            <person name="Simon A."/>
            <person name="Yun M.H."/>
        </authorList>
    </citation>
    <scope>NUCLEOTIDE SEQUENCE</scope>
    <source>
        <strain evidence="2">20211129_DDA</strain>
        <tissue evidence="2">Liver</tissue>
    </source>
</reference>
<comment type="caution">
    <text evidence="2">The sequence shown here is derived from an EMBL/GenBank/DDBJ whole genome shotgun (WGS) entry which is preliminary data.</text>
</comment>
<evidence type="ECO:0000313" key="3">
    <source>
        <dbReference type="Proteomes" id="UP001066276"/>
    </source>
</evidence>
<evidence type="ECO:0000256" key="1">
    <source>
        <dbReference type="SAM" id="MobiDB-lite"/>
    </source>
</evidence>
<accession>A0AAV7SYE4</accession>
<protein>
    <submittedName>
        <fullName evidence="2">Uncharacterized protein</fullName>
    </submittedName>
</protein>
<name>A0AAV7SYE4_PLEWA</name>